<keyword evidence="2 7" id="KW-0378">Hydrolase</keyword>
<dbReference type="SMART" id="SM00487">
    <property type="entry name" value="DEXDc"/>
    <property type="match status" value="1"/>
</dbReference>
<dbReference type="PANTHER" id="PTHR47959:SF13">
    <property type="entry name" value="ATP-DEPENDENT RNA HELICASE RHLE"/>
    <property type="match status" value="1"/>
</dbReference>
<protein>
    <submittedName>
        <fullName evidence="12">DEAD/DEAH box helicase</fullName>
    </submittedName>
</protein>
<evidence type="ECO:0000256" key="7">
    <source>
        <dbReference type="RuleBase" id="RU000492"/>
    </source>
</evidence>
<feature type="domain" description="Helicase C-terminal" evidence="10">
    <location>
        <begin position="215"/>
        <end position="384"/>
    </location>
</feature>
<evidence type="ECO:0000259" key="11">
    <source>
        <dbReference type="PROSITE" id="PS51195"/>
    </source>
</evidence>
<dbReference type="InterPro" id="IPR000629">
    <property type="entry name" value="RNA-helicase_DEAD-box_CS"/>
</dbReference>
<evidence type="ECO:0000313" key="13">
    <source>
        <dbReference type="Proteomes" id="UP000316008"/>
    </source>
</evidence>
<dbReference type="InterPro" id="IPR050079">
    <property type="entry name" value="DEAD_box_RNA_helicase"/>
</dbReference>
<dbReference type="EMBL" id="VLPL01000001">
    <property type="protein sequence ID" value="TSJ48009.1"/>
    <property type="molecule type" value="Genomic_DNA"/>
</dbReference>
<dbReference type="PANTHER" id="PTHR47959">
    <property type="entry name" value="ATP-DEPENDENT RNA HELICASE RHLE-RELATED"/>
    <property type="match status" value="1"/>
</dbReference>
<dbReference type="GO" id="GO:0003724">
    <property type="term" value="F:RNA helicase activity"/>
    <property type="evidence" value="ECO:0007669"/>
    <property type="project" value="InterPro"/>
</dbReference>
<dbReference type="OrthoDB" id="9785240at2"/>
<dbReference type="Pfam" id="PF03880">
    <property type="entry name" value="DbpA"/>
    <property type="match status" value="1"/>
</dbReference>
<dbReference type="GO" id="GO:0003676">
    <property type="term" value="F:nucleic acid binding"/>
    <property type="evidence" value="ECO:0007669"/>
    <property type="project" value="InterPro"/>
</dbReference>
<evidence type="ECO:0000259" key="10">
    <source>
        <dbReference type="PROSITE" id="PS51194"/>
    </source>
</evidence>
<evidence type="ECO:0000259" key="9">
    <source>
        <dbReference type="PROSITE" id="PS51192"/>
    </source>
</evidence>
<dbReference type="Proteomes" id="UP000316008">
    <property type="component" value="Unassembled WGS sequence"/>
</dbReference>
<feature type="short sequence motif" description="Q motif" evidence="6">
    <location>
        <begin position="1"/>
        <end position="29"/>
    </location>
</feature>
<dbReference type="InterPro" id="IPR005580">
    <property type="entry name" value="DbpA/CsdA_RNA-bd_dom"/>
</dbReference>
<evidence type="ECO:0000256" key="3">
    <source>
        <dbReference type="ARBA" id="ARBA00022806"/>
    </source>
</evidence>
<feature type="compositionally biased region" description="Basic and acidic residues" evidence="8">
    <location>
        <begin position="584"/>
        <end position="596"/>
    </location>
</feature>
<accession>A0A556N7K7</accession>
<sequence length="647" mass="71778">MTFKELGLRVEVLQSIEAMGFAEPTPIQQSAIPHLLQLESDFVGLAQTGTGKTAAFGLPLIHKVTDRPTETQGLVIAPTRELCLQISKDLEAFAQFDRQIKVVAVYGGTDIRKQMSDIKRGATIVVATPGRLVDLINRKAINLKTVETVVLDEADEMLNMGFKEDIDAILEATPETKNVWLFSATMPKEVAAIAKNYMTDPLEVAMGHKNQSNENIEHIYYTVKERDRYDALKRLIDASPDIFGLVFCRTRNETATVAEKLAKEGYSAEPLHGDLSQAMRDRVMDRFRERSIQLLVATDVAARGIDVDNITHVINYNLPDDIENYTHRSGRTARAGRQGKSLVLINTRENFKIKAIERQIRTTFTAALIPEASEICGIQLNKLISKVKEIEVKENDIAPFLPAIMADFEELSKEEVIKKFISAEFNRFIEYYDRAGDLNVSSGRGDREDRKERRGDDRFDRKDRFERSERAPRGDRDNANRTRFFVSLGKRDGLNPGGLLRVICDSTGLKSASIGRIDVMPNFSFFEADKADEGAILSKVNGSDYEGHTVNVEITQKKEGGERRSGGDRERKSGFGGGKSSGFGDRKSFGSSERRSSGGGFRGNSSYGKSDSGSGERRSGGSDRRSSGGSDRRSSGGGRKFSSSSYK</sequence>
<dbReference type="SUPFAM" id="SSF52540">
    <property type="entry name" value="P-loop containing nucleoside triphosphate hydrolases"/>
    <property type="match status" value="1"/>
</dbReference>
<dbReference type="GO" id="GO:0016787">
    <property type="term" value="F:hydrolase activity"/>
    <property type="evidence" value="ECO:0007669"/>
    <property type="project" value="UniProtKB-KW"/>
</dbReference>
<dbReference type="CDD" id="cd18787">
    <property type="entry name" value="SF2_C_DEAD"/>
    <property type="match status" value="1"/>
</dbReference>
<dbReference type="InterPro" id="IPR011545">
    <property type="entry name" value="DEAD/DEAH_box_helicase_dom"/>
</dbReference>
<evidence type="ECO:0000256" key="1">
    <source>
        <dbReference type="ARBA" id="ARBA00022741"/>
    </source>
</evidence>
<comment type="similarity">
    <text evidence="5 7">Belongs to the DEAD box helicase family.</text>
</comment>
<dbReference type="AlphaFoldDB" id="A0A556N7K7"/>
<dbReference type="GO" id="GO:0005829">
    <property type="term" value="C:cytosol"/>
    <property type="evidence" value="ECO:0007669"/>
    <property type="project" value="TreeGrafter"/>
</dbReference>
<dbReference type="PROSITE" id="PS51192">
    <property type="entry name" value="HELICASE_ATP_BIND_1"/>
    <property type="match status" value="1"/>
</dbReference>
<feature type="compositionally biased region" description="Basic and acidic residues" evidence="8">
    <location>
        <begin position="614"/>
        <end position="634"/>
    </location>
</feature>
<reference evidence="12 13" key="1">
    <citation type="submission" date="2019-07" db="EMBL/GenBank/DDBJ databases">
        <authorList>
            <person name="Huq M.A."/>
        </authorList>
    </citation>
    <scope>NUCLEOTIDE SEQUENCE [LARGE SCALE GENOMIC DNA]</scope>
    <source>
        <strain evidence="12 13">MAH-3</strain>
    </source>
</reference>
<proteinExistence type="inferred from homology"/>
<evidence type="ECO:0000313" key="12">
    <source>
        <dbReference type="EMBL" id="TSJ48009.1"/>
    </source>
</evidence>
<feature type="region of interest" description="Disordered" evidence="8">
    <location>
        <begin position="548"/>
        <end position="647"/>
    </location>
</feature>
<feature type="domain" description="DEAD-box RNA helicase Q" evidence="11">
    <location>
        <begin position="1"/>
        <end position="29"/>
    </location>
</feature>
<dbReference type="CDD" id="cd00268">
    <property type="entry name" value="DEADc"/>
    <property type="match status" value="1"/>
</dbReference>
<evidence type="ECO:0000256" key="6">
    <source>
        <dbReference type="PROSITE-ProRule" id="PRU00552"/>
    </source>
</evidence>
<dbReference type="Gene3D" id="3.40.50.300">
    <property type="entry name" value="P-loop containing nucleotide triphosphate hydrolases"/>
    <property type="match status" value="2"/>
</dbReference>
<dbReference type="Pfam" id="PF00271">
    <property type="entry name" value="Helicase_C"/>
    <property type="match status" value="1"/>
</dbReference>
<dbReference type="Pfam" id="PF00270">
    <property type="entry name" value="DEAD"/>
    <property type="match status" value="1"/>
</dbReference>
<feature type="compositionally biased region" description="Basic and acidic residues" evidence="8">
    <location>
        <begin position="555"/>
        <end position="573"/>
    </location>
</feature>
<dbReference type="SMART" id="SM00490">
    <property type="entry name" value="HELICc"/>
    <property type="match status" value="1"/>
</dbReference>
<organism evidence="12 13">
    <name type="scientific">Fluviicola chungangensis</name>
    <dbReference type="NCBI Taxonomy" id="2597671"/>
    <lineage>
        <taxon>Bacteria</taxon>
        <taxon>Pseudomonadati</taxon>
        <taxon>Bacteroidota</taxon>
        <taxon>Flavobacteriia</taxon>
        <taxon>Flavobacteriales</taxon>
        <taxon>Crocinitomicaceae</taxon>
        <taxon>Fluviicola</taxon>
    </lineage>
</organism>
<gene>
    <name evidence="12" type="ORF">FO442_02445</name>
</gene>
<dbReference type="CDD" id="cd12252">
    <property type="entry name" value="RRM_DbpA"/>
    <property type="match status" value="1"/>
</dbReference>
<name>A0A556N7K7_9FLAO</name>
<dbReference type="GO" id="GO:0005524">
    <property type="term" value="F:ATP binding"/>
    <property type="evidence" value="ECO:0007669"/>
    <property type="project" value="UniProtKB-KW"/>
</dbReference>
<dbReference type="InterPro" id="IPR001650">
    <property type="entry name" value="Helicase_C-like"/>
</dbReference>
<feature type="domain" description="Helicase ATP-binding" evidence="9">
    <location>
        <begin position="33"/>
        <end position="204"/>
    </location>
</feature>
<dbReference type="InterPro" id="IPR012677">
    <property type="entry name" value="Nucleotide-bd_a/b_plait_sf"/>
</dbReference>
<keyword evidence="4 7" id="KW-0067">ATP-binding</keyword>
<dbReference type="InterPro" id="IPR027417">
    <property type="entry name" value="P-loop_NTPase"/>
</dbReference>
<dbReference type="PROSITE" id="PS51195">
    <property type="entry name" value="Q_MOTIF"/>
    <property type="match status" value="1"/>
</dbReference>
<keyword evidence="1 7" id="KW-0547">Nucleotide-binding</keyword>
<keyword evidence="3 7" id="KW-0347">Helicase</keyword>
<dbReference type="InterPro" id="IPR014001">
    <property type="entry name" value="Helicase_ATP-bd"/>
</dbReference>
<keyword evidence="13" id="KW-1185">Reference proteome</keyword>
<evidence type="ECO:0000256" key="4">
    <source>
        <dbReference type="ARBA" id="ARBA00022840"/>
    </source>
</evidence>
<dbReference type="Gene3D" id="3.30.70.330">
    <property type="match status" value="1"/>
</dbReference>
<evidence type="ECO:0000256" key="8">
    <source>
        <dbReference type="SAM" id="MobiDB-lite"/>
    </source>
</evidence>
<evidence type="ECO:0000256" key="5">
    <source>
        <dbReference type="ARBA" id="ARBA00038437"/>
    </source>
</evidence>
<dbReference type="InterPro" id="IPR044742">
    <property type="entry name" value="DEAD/DEAH_RhlB"/>
</dbReference>
<feature type="compositionally biased region" description="Low complexity" evidence="8">
    <location>
        <begin position="603"/>
        <end position="613"/>
    </location>
</feature>
<dbReference type="PROSITE" id="PS51194">
    <property type="entry name" value="HELICASE_CTER"/>
    <property type="match status" value="1"/>
</dbReference>
<evidence type="ECO:0000256" key="2">
    <source>
        <dbReference type="ARBA" id="ARBA00022801"/>
    </source>
</evidence>
<comment type="caution">
    <text evidence="12">The sequence shown here is derived from an EMBL/GenBank/DDBJ whole genome shotgun (WGS) entry which is preliminary data.</text>
</comment>
<dbReference type="RefSeq" id="WP_144331544.1">
    <property type="nucleotide sequence ID" value="NZ_VLPL01000001.1"/>
</dbReference>
<dbReference type="InterPro" id="IPR014014">
    <property type="entry name" value="RNA_helicase_DEAD_Q_motif"/>
</dbReference>
<dbReference type="PROSITE" id="PS00039">
    <property type="entry name" value="DEAD_ATP_HELICASE"/>
    <property type="match status" value="1"/>
</dbReference>